<keyword evidence="3" id="KW-0547">Nucleotide-binding</keyword>
<keyword evidence="8" id="KW-1185">Reference proteome</keyword>
<evidence type="ECO:0000256" key="1">
    <source>
        <dbReference type="ARBA" id="ARBA00010688"/>
    </source>
</evidence>
<evidence type="ECO:0000256" key="4">
    <source>
        <dbReference type="ARBA" id="ARBA00022777"/>
    </source>
</evidence>
<keyword evidence="4 7" id="KW-0418">Kinase</keyword>
<dbReference type="PROSITE" id="PS00584">
    <property type="entry name" value="PFKB_KINASES_2"/>
    <property type="match status" value="1"/>
</dbReference>
<gene>
    <name evidence="7" type="ORF">Ga0061067_11433</name>
</gene>
<dbReference type="PANTHER" id="PTHR43085:SF1">
    <property type="entry name" value="PSEUDOURIDINE KINASE-RELATED"/>
    <property type="match status" value="1"/>
</dbReference>
<dbReference type="Gene3D" id="3.40.1190.20">
    <property type="match status" value="1"/>
</dbReference>
<evidence type="ECO:0000256" key="5">
    <source>
        <dbReference type="ARBA" id="ARBA00022840"/>
    </source>
</evidence>
<dbReference type="InterPro" id="IPR002173">
    <property type="entry name" value="Carboh/pur_kinase_PfkB_CS"/>
</dbReference>
<evidence type="ECO:0000313" key="8">
    <source>
        <dbReference type="Proteomes" id="UP000183900"/>
    </source>
</evidence>
<dbReference type="GO" id="GO:0016301">
    <property type="term" value="F:kinase activity"/>
    <property type="evidence" value="ECO:0007669"/>
    <property type="project" value="UniProtKB-KW"/>
</dbReference>
<reference evidence="8" key="1">
    <citation type="submission" date="2015-08" db="EMBL/GenBank/DDBJ databases">
        <authorList>
            <person name="Varghese N."/>
        </authorList>
    </citation>
    <scope>NUCLEOTIDE SEQUENCE [LARGE SCALE GENOMIC DNA]</scope>
    <source>
        <strain evidence="8">DSM 23407</strain>
    </source>
</reference>
<dbReference type="RefSeq" id="WP_055456762.1">
    <property type="nucleotide sequence ID" value="NZ_CYHE01000014.1"/>
</dbReference>
<dbReference type="InterPro" id="IPR011611">
    <property type="entry name" value="PfkB_dom"/>
</dbReference>
<evidence type="ECO:0000256" key="3">
    <source>
        <dbReference type="ARBA" id="ARBA00022741"/>
    </source>
</evidence>
<accession>A0A0K6I961</accession>
<dbReference type="Pfam" id="PF00294">
    <property type="entry name" value="PfkB"/>
    <property type="match status" value="1"/>
</dbReference>
<evidence type="ECO:0000256" key="2">
    <source>
        <dbReference type="ARBA" id="ARBA00022679"/>
    </source>
</evidence>
<comment type="similarity">
    <text evidence="1">Belongs to the carbohydrate kinase PfkB family.</text>
</comment>
<dbReference type="EMBL" id="CYHE01000014">
    <property type="protein sequence ID" value="CUA99660.1"/>
    <property type="molecule type" value="Genomic_DNA"/>
</dbReference>
<sequence>MILCCGEALMDMLPRTLGTEGTAFLPVPGGAIFNTALALGRLGNRAGFLCGVSTDLFGEQLLAHLAASGVTPDLCIRSARPTTLAFVRLVDGDATYTFYDENSAGRLITPEDLPVLPEGTSALHFGAISLIGEPCGTAYEALLTREAPARVISLDPNIRPGFITDESAYRARLSRIIPQADIIKVSHEDLEWLAPGEPFEALAQDWIASGAKIVILTLGKDGARALTRTLDVTVPARKVEVVDTVGAGDTFNAGFLSALDDAGLLTKEAVAGISEQSLAAALARAVAVAAITVSRAGANPPFRSELSGI</sequence>
<dbReference type="OrthoDB" id="9795789at2"/>
<dbReference type="SUPFAM" id="SSF53613">
    <property type="entry name" value="Ribokinase-like"/>
    <property type="match status" value="1"/>
</dbReference>
<evidence type="ECO:0000259" key="6">
    <source>
        <dbReference type="Pfam" id="PF00294"/>
    </source>
</evidence>
<name>A0A0K6I961_9HYPH</name>
<evidence type="ECO:0000313" key="7">
    <source>
        <dbReference type="EMBL" id="CUA99660.1"/>
    </source>
</evidence>
<dbReference type="CDD" id="cd01167">
    <property type="entry name" value="bac_FRK"/>
    <property type="match status" value="1"/>
</dbReference>
<organism evidence="7 8">
    <name type="scientific">Pannonibacter indicus</name>
    <dbReference type="NCBI Taxonomy" id="466044"/>
    <lineage>
        <taxon>Bacteria</taxon>
        <taxon>Pseudomonadati</taxon>
        <taxon>Pseudomonadota</taxon>
        <taxon>Alphaproteobacteria</taxon>
        <taxon>Hyphomicrobiales</taxon>
        <taxon>Stappiaceae</taxon>
        <taxon>Pannonibacter</taxon>
    </lineage>
</organism>
<dbReference type="PANTHER" id="PTHR43085">
    <property type="entry name" value="HEXOKINASE FAMILY MEMBER"/>
    <property type="match status" value="1"/>
</dbReference>
<dbReference type="InterPro" id="IPR050306">
    <property type="entry name" value="PfkB_Carbo_kinase"/>
</dbReference>
<dbReference type="Proteomes" id="UP000183900">
    <property type="component" value="Unassembled WGS sequence"/>
</dbReference>
<feature type="domain" description="Carbohydrate kinase PfkB" evidence="6">
    <location>
        <begin position="2"/>
        <end position="301"/>
    </location>
</feature>
<dbReference type="AlphaFoldDB" id="A0A0K6I961"/>
<dbReference type="InterPro" id="IPR029056">
    <property type="entry name" value="Ribokinase-like"/>
</dbReference>
<keyword evidence="5" id="KW-0067">ATP-binding</keyword>
<proteinExistence type="inferred from homology"/>
<dbReference type="GO" id="GO:0005524">
    <property type="term" value="F:ATP binding"/>
    <property type="evidence" value="ECO:0007669"/>
    <property type="project" value="UniProtKB-KW"/>
</dbReference>
<protein>
    <submittedName>
        <fullName evidence="7">Sugar or nucleoside kinase, ribokinase family</fullName>
    </submittedName>
</protein>
<keyword evidence="2" id="KW-0808">Transferase</keyword>